<comment type="caution">
    <text evidence="15">The sequence shown here is derived from an EMBL/GenBank/DDBJ whole genome shotgun (WGS) entry which is preliminary data.</text>
</comment>
<evidence type="ECO:0000259" key="14">
    <source>
        <dbReference type="Pfam" id="PF21365"/>
    </source>
</evidence>
<feature type="domain" description="Glycoside hydrolase family 31 N-terminal" evidence="13">
    <location>
        <begin position="95"/>
        <end position="295"/>
    </location>
</feature>
<dbReference type="OMA" id="TVHQPLW"/>
<dbReference type="GO" id="GO:0030246">
    <property type="term" value="F:carbohydrate binding"/>
    <property type="evidence" value="ECO:0007669"/>
    <property type="project" value="InterPro"/>
</dbReference>
<dbReference type="GO" id="GO:0006491">
    <property type="term" value="P:N-glycan processing"/>
    <property type="evidence" value="ECO:0007669"/>
    <property type="project" value="TreeGrafter"/>
</dbReference>
<evidence type="ECO:0000256" key="5">
    <source>
        <dbReference type="ARBA" id="ARBA00022801"/>
    </source>
</evidence>
<dbReference type="SUPFAM" id="SSF51011">
    <property type="entry name" value="Glycosyl hydrolase domain"/>
    <property type="match status" value="1"/>
</dbReference>
<comment type="subcellular location">
    <subcellularLocation>
        <location evidence="1">Endoplasmic reticulum</location>
    </subcellularLocation>
</comment>
<dbReference type="Proteomes" id="UP001149090">
    <property type="component" value="Unassembled WGS sequence"/>
</dbReference>
<dbReference type="GO" id="GO:0005975">
    <property type="term" value="P:carbohydrate metabolic process"/>
    <property type="evidence" value="ECO:0007669"/>
    <property type="project" value="InterPro"/>
</dbReference>
<dbReference type="SUPFAM" id="SSF74650">
    <property type="entry name" value="Galactose mutarotase-like"/>
    <property type="match status" value="1"/>
</dbReference>
<dbReference type="EMBL" id="JAPDFW010000122">
    <property type="protein sequence ID" value="KAJ5068014.1"/>
    <property type="molecule type" value="Genomic_DNA"/>
</dbReference>
<dbReference type="PROSITE" id="PS00129">
    <property type="entry name" value="GLYCOSYL_HYDROL_F31_1"/>
    <property type="match status" value="1"/>
</dbReference>
<dbReference type="InterPro" id="IPR000322">
    <property type="entry name" value="Glyco_hydro_31_TIM"/>
</dbReference>
<evidence type="ECO:0000256" key="10">
    <source>
        <dbReference type="RuleBase" id="RU361185"/>
    </source>
</evidence>
<gene>
    <name evidence="15" type="ORF">M0811_12714</name>
</gene>
<evidence type="ECO:0000256" key="2">
    <source>
        <dbReference type="ARBA" id="ARBA00004833"/>
    </source>
</evidence>
<dbReference type="OrthoDB" id="3237269at2759"/>
<evidence type="ECO:0000256" key="6">
    <source>
        <dbReference type="ARBA" id="ARBA00022824"/>
    </source>
</evidence>
<protein>
    <recommendedName>
        <fullName evidence="9">Glucosidase II subunit alpha</fullName>
    </recommendedName>
</protein>
<sequence length="929" mass="108629">MNLFSLILFLFLFYLSFCSRIHIDPKIHPFYFQNQLSKQIPEHFIIDSKSIQKKISNKNKSLTYLSAIINLRNEEMDEKKQKSKKKTKKINQLKAKIYFIKPSIVRLKISENQPIQKRYKCSEALQENSFEYHTFKMDLQEDYVEIIIDGEDNINYNNEENVISVKLFFNPFNILVKNQDFPLFSINSDSLLRFENDQENDLESIAIDTAFINSHKVYGIPERPTDDLHLKNTTKENPLILFSCDAGRYSINSGDSLYGNVPMAIGIHDISDRSEIINPRTSSIFWMNSSETYVDIEDCEIKYEKDNLNTQGKRLYWNSQCGNIDIFLLTGKNNNPKFIWNQYFTITGYPMFPPLFSIGYNQCRWNYYTQKECYDINDTFNKHNIPYDVLWLDIDHTDEKKYFTFDKSNFPNPKKLQQDLNLDGRKTIVIVDPHIKVDESWEVYKQGKKDSLFILDSDGKEEFIGSCWPGKSAWVDFLNPKAVDWWTSLFSYENHKDSTPNLFVWNDMNEPAIFHAPRKTIPEKAKHWGGVNHRDLHNAYGLLMHKSTYQGLLEREEDKNRRPFVLTRSFFAGSQKFSAVWTGDNTSQWDHLKATPSMIANLNLAGIPFSGADTGGFFDDPTPELFVRWFQLGSLHPFFRGHSHHRANKKEPWVFGDPYTSLVRNAIQTRYKLIPLFYTLFYQSSKFGFPIIRPLWLEFGFDSITSKDNIENSSFMIGDSLLCYPILEPNSKIKSILLPRNSVCYDFFTHYKYVGNGKEFFLLCNLSTTPIYIRGGSIVPLRRNVEAKKSGTEMMFDPLLILIALDNNMNSQGFLYQDDGVSFNYQTKNEFIYQSFTFSEFCLDSKNLNNQKEQKIPEKFQLEIEEIVILGIPYSVNVNGITSDYHNEDIEFEKYQVEHGNESYQKIVIKNVNLRIGDDWKLRLNLKTD</sequence>
<keyword evidence="4 11" id="KW-0732">Signal</keyword>
<dbReference type="Pfam" id="PF01055">
    <property type="entry name" value="Glyco_hydro_31_2nd"/>
    <property type="match status" value="1"/>
</dbReference>
<feature type="domain" description="Glycosyl hydrolase family 31 C-terminal" evidence="14">
    <location>
        <begin position="688"/>
        <end position="779"/>
    </location>
</feature>
<feature type="domain" description="Glycoside hydrolase family 31 TIM barrel" evidence="12">
    <location>
        <begin position="350"/>
        <end position="680"/>
    </location>
</feature>
<evidence type="ECO:0000256" key="9">
    <source>
        <dbReference type="ARBA" id="ARBA00042895"/>
    </source>
</evidence>
<dbReference type="CDD" id="cd14752">
    <property type="entry name" value="GH31_N"/>
    <property type="match status" value="1"/>
</dbReference>
<feature type="signal peptide" evidence="11">
    <location>
        <begin position="1"/>
        <end position="18"/>
    </location>
</feature>
<keyword evidence="7" id="KW-0325">Glycoprotein</keyword>
<dbReference type="SUPFAM" id="SSF51445">
    <property type="entry name" value="(Trans)glycosidases"/>
    <property type="match status" value="1"/>
</dbReference>
<evidence type="ECO:0000313" key="15">
    <source>
        <dbReference type="EMBL" id="KAJ5068014.1"/>
    </source>
</evidence>
<accession>A0A9Q0L915</accession>
<dbReference type="Pfam" id="PF13802">
    <property type="entry name" value="Gal_mutarotas_2"/>
    <property type="match status" value="1"/>
</dbReference>
<comment type="pathway">
    <text evidence="2">Glycan metabolism; N-glycan metabolism.</text>
</comment>
<dbReference type="InterPro" id="IPR025887">
    <property type="entry name" value="Glyco_hydro_31_N_dom"/>
</dbReference>
<evidence type="ECO:0000256" key="3">
    <source>
        <dbReference type="ARBA" id="ARBA00007806"/>
    </source>
</evidence>
<dbReference type="Pfam" id="PF21365">
    <property type="entry name" value="Glyco_hydro_31_3rd"/>
    <property type="match status" value="1"/>
</dbReference>
<evidence type="ECO:0000313" key="16">
    <source>
        <dbReference type="Proteomes" id="UP001149090"/>
    </source>
</evidence>
<reference evidence="15" key="1">
    <citation type="submission" date="2022-10" db="EMBL/GenBank/DDBJ databases">
        <title>Novel sulphate-reducing endosymbionts in the free-living metamonad Anaeramoeba.</title>
        <authorList>
            <person name="Jerlstrom-Hultqvist J."/>
            <person name="Cepicka I."/>
            <person name="Gallot-Lavallee L."/>
            <person name="Salas-Leiva D."/>
            <person name="Curtis B.A."/>
            <person name="Zahonova K."/>
            <person name="Pipaliya S."/>
            <person name="Dacks J."/>
            <person name="Roger A.J."/>
        </authorList>
    </citation>
    <scope>NUCLEOTIDE SEQUENCE</scope>
    <source>
        <strain evidence="15">BMAN</strain>
    </source>
</reference>
<dbReference type="GO" id="GO:0090599">
    <property type="term" value="F:alpha-glucosidase activity"/>
    <property type="evidence" value="ECO:0007669"/>
    <property type="project" value="TreeGrafter"/>
</dbReference>
<keyword evidence="16" id="KW-1185">Reference proteome</keyword>
<comment type="similarity">
    <text evidence="3 10">Belongs to the glycosyl hydrolase 31 family.</text>
</comment>
<dbReference type="PANTHER" id="PTHR22762:SF54">
    <property type="entry name" value="BCDNA.GH04962"/>
    <property type="match status" value="1"/>
</dbReference>
<evidence type="ECO:0000256" key="7">
    <source>
        <dbReference type="ARBA" id="ARBA00023180"/>
    </source>
</evidence>
<evidence type="ECO:0000256" key="11">
    <source>
        <dbReference type="SAM" id="SignalP"/>
    </source>
</evidence>
<dbReference type="PANTHER" id="PTHR22762">
    <property type="entry name" value="ALPHA-GLUCOSIDASE"/>
    <property type="match status" value="1"/>
</dbReference>
<evidence type="ECO:0000256" key="1">
    <source>
        <dbReference type="ARBA" id="ARBA00004240"/>
    </source>
</evidence>
<dbReference type="InterPro" id="IPR013780">
    <property type="entry name" value="Glyco_hydro_b"/>
</dbReference>
<dbReference type="Gene3D" id="3.20.20.80">
    <property type="entry name" value="Glycosidases"/>
    <property type="match status" value="2"/>
</dbReference>
<evidence type="ECO:0000259" key="12">
    <source>
        <dbReference type="Pfam" id="PF01055"/>
    </source>
</evidence>
<dbReference type="CDD" id="cd06603">
    <property type="entry name" value="GH31_GANC_GANAB_alpha"/>
    <property type="match status" value="1"/>
</dbReference>
<dbReference type="InterPro" id="IPR030458">
    <property type="entry name" value="Glyco_hydro_31_AS"/>
</dbReference>
<feature type="chain" id="PRO_5040242912" description="Glucosidase II subunit alpha" evidence="11">
    <location>
        <begin position="19"/>
        <end position="929"/>
    </location>
</feature>
<dbReference type="Gene3D" id="2.60.40.1180">
    <property type="entry name" value="Golgi alpha-mannosidase II"/>
    <property type="match status" value="2"/>
</dbReference>
<keyword evidence="5 10" id="KW-0378">Hydrolase</keyword>
<dbReference type="InterPro" id="IPR017853">
    <property type="entry name" value="GH"/>
</dbReference>
<dbReference type="Gene3D" id="2.60.40.1760">
    <property type="entry name" value="glycosyl hydrolase (family 31)"/>
    <property type="match status" value="1"/>
</dbReference>
<dbReference type="AlphaFoldDB" id="A0A9Q0L915"/>
<dbReference type="GO" id="GO:0005783">
    <property type="term" value="C:endoplasmic reticulum"/>
    <property type="evidence" value="ECO:0007669"/>
    <property type="project" value="UniProtKB-SubCell"/>
</dbReference>
<dbReference type="InterPro" id="IPR011013">
    <property type="entry name" value="Gal_mutarotase_sf_dom"/>
</dbReference>
<dbReference type="InterPro" id="IPR048395">
    <property type="entry name" value="Glyco_hydro_31_C"/>
</dbReference>
<keyword evidence="8 10" id="KW-0326">Glycosidase</keyword>
<name>A0A9Q0L915_ANAIG</name>
<evidence type="ECO:0000259" key="13">
    <source>
        <dbReference type="Pfam" id="PF13802"/>
    </source>
</evidence>
<evidence type="ECO:0000256" key="4">
    <source>
        <dbReference type="ARBA" id="ARBA00022729"/>
    </source>
</evidence>
<organism evidence="15 16">
    <name type="scientific">Anaeramoeba ignava</name>
    <name type="common">Anaerobic marine amoeba</name>
    <dbReference type="NCBI Taxonomy" id="1746090"/>
    <lineage>
        <taxon>Eukaryota</taxon>
        <taxon>Metamonada</taxon>
        <taxon>Anaeramoebidae</taxon>
        <taxon>Anaeramoeba</taxon>
    </lineage>
</organism>
<keyword evidence="6" id="KW-0256">Endoplasmic reticulum</keyword>
<proteinExistence type="inferred from homology"/>
<evidence type="ECO:0000256" key="8">
    <source>
        <dbReference type="ARBA" id="ARBA00023295"/>
    </source>
</evidence>